<keyword evidence="1" id="KW-1133">Transmembrane helix</keyword>
<sequence>MGRLSDDGIDIGGGKTRMEVAYGSGDGDEEAQATVAKREATLGAIFEQSYRPWEGELGPRWVRNYAIFRHHVYGLFRGTGHRHYHPMVKLIILVILLFSLMPILMLFLASLSGGGEMADFFGRMWGINRYNLWGQVLGYFPRNLCCWPLLTALVVGGMISDDRRNGTSAIYFSRPVTRLDYTAMKYLSVAVVLGFVIVLSYFAYYTSAIIFNAEGWAYLIDTLPIFLGGLFAGILVVITYTSIGLALSSISQSRFFAAIAFLSLIYGTKLLALLVDTQFDSSILYILSPYDCLAHIGQWLLGIESNYEHPLSFSIVSILAVNAASIGLLAARVSSLEVTRE</sequence>
<protein>
    <submittedName>
        <fullName evidence="2">Uncharacterized protein</fullName>
    </submittedName>
</protein>
<feature type="transmembrane region" description="Helical" evidence="1">
    <location>
        <begin position="90"/>
        <end position="112"/>
    </location>
</feature>
<feature type="transmembrane region" description="Helical" evidence="1">
    <location>
        <begin position="225"/>
        <end position="248"/>
    </location>
</feature>
<dbReference type="AlphaFoldDB" id="A0A2V3HPJ0"/>
<name>A0A2V3HPJ0_9ARCH</name>
<feature type="transmembrane region" description="Helical" evidence="1">
    <location>
        <begin position="255"/>
        <end position="275"/>
    </location>
</feature>
<keyword evidence="1" id="KW-0812">Transmembrane</keyword>
<feature type="transmembrane region" description="Helical" evidence="1">
    <location>
        <begin position="186"/>
        <end position="205"/>
    </location>
</feature>
<proteinExistence type="predicted"/>
<dbReference type="Pfam" id="PF12679">
    <property type="entry name" value="ABC2_membrane_2"/>
    <property type="match status" value="1"/>
</dbReference>
<feature type="transmembrane region" description="Helical" evidence="1">
    <location>
        <begin position="311"/>
        <end position="331"/>
    </location>
</feature>
<dbReference type="GO" id="GO:0140359">
    <property type="term" value="F:ABC-type transporter activity"/>
    <property type="evidence" value="ECO:0007669"/>
    <property type="project" value="InterPro"/>
</dbReference>
<keyword evidence="1" id="KW-0472">Membrane</keyword>
<evidence type="ECO:0000256" key="1">
    <source>
        <dbReference type="SAM" id="Phobius"/>
    </source>
</evidence>
<comment type="caution">
    <text evidence="2">The sequence shown here is derived from an EMBL/GenBank/DDBJ whole genome shotgun (WGS) entry which is preliminary data.</text>
</comment>
<dbReference type="GO" id="GO:0005886">
    <property type="term" value="C:plasma membrane"/>
    <property type="evidence" value="ECO:0007669"/>
    <property type="project" value="UniProtKB-SubCell"/>
</dbReference>
<dbReference type="EMBL" id="PSPG01000012">
    <property type="protein sequence ID" value="PXF21047.1"/>
    <property type="molecule type" value="Genomic_DNA"/>
</dbReference>
<evidence type="ECO:0000313" key="3">
    <source>
        <dbReference type="Proteomes" id="UP000248161"/>
    </source>
</evidence>
<reference evidence="2 3" key="1">
    <citation type="journal article" date="2015" name="Nat. Commun.">
        <title>Genomic and transcriptomic evidence for scavenging of diverse organic compounds by widespread deep-sea archaea.</title>
        <authorList>
            <person name="Li M."/>
            <person name="Baker B.J."/>
            <person name="Anantharaman K."/>
            <person name="Jain S."/>
            <person name="Breier J.A."/>
            <person name="Dick G.J."/>
        </authorList>
    </citation>
    <scope>NUCLEOTIDE SEQUENCE [LARGE SCALE GENOMIC DNA]</scope>
    <source>
        <strain evidence="2">Cayman_51_deep</strain>
    </source>
</reference>
<dbReference type="Proteomes" id="UP000248161">
    <property type="component" value="Unassembled WGS sequence"/>
</dbReference>
<evidence type="ECO:0000313" key="2">
    <source>
        <dbReference type="EMBL" id="PXF21047.1"/>
    </source>
</evidence>
<accession>A0A2V3HPJ0</accession>
<gene>
    <name evidence="2" type="ORF">CXX69_05525</name>
</gene>
<feature type="transmembrane region" description="Helical" evidence="1">
    <location>
        <begin position="132"/>
        <end position="155"/>
    </location>
</feature>
<organism evidence="2 3">
    <name type="scientific">Candidatus Thalassarchaeum betae</name>
    <dbReference type="NCBI Taxonomy" id="2599289"/>
    <lineage>
        <taxon>Archaea</taxon>
        <taxon>Methanobacteriati</taxon>
        <taxon>Thermoplasmatota</taxon>
        <taxon>Candidatus Poseidoniia</taxon>
        <taxon>Candidatus Poseidoniales</taxon>
        <taxon>Candidatus Thalassarchaeaceae</taxon>
        <taxon>Candidatus Thalassarchaeum</taxon>
    </lineage>
</organism>